<dbReference type="PANTHER" id="PTHR10819">
    <property type="entry name" value="PHOSPHOTRIESTERASE-RELATED"/>
    <property type="match status" value="1"/>
</dbReference>
<dbReference type="EMBL" id="FOQG01000009">
    <property type="protein sequence ID" value="SFI49740.1"/>
    <property type="molecule type" value="Genomic_DNA"/>
</dbReference>
<feature type="binding site" description="via carbamate group" evidence="4">
    <location>
        <position position="144"/>
    </location>
    <ligand>
        <name>Zn(2+)</name>
        <dbReference type="ChEBI" id="CHEBI:29105"/>
        <label>2</label>
    </ligand>
</feature>
<evidence type="ECO:0000256" key="5">
    <source>
        <dbReference type="PROSITE-ProRule" id="PRU00679"/>
    </source>
</evidence>
<dbReference type="InterPro" id="IPR017947">
    <property type="entry name" value="AryldialkylPase_Zn-BS"/>
</dbReference>
<keyword evidence="2" id="KW-0378">Hydrolase</keyword>
<feature type="binding site" evidence="4">
    <location>
        <position position="177"/>
    </location>
    <ligand>
        <name>Zn(2+)</name>
        <dbReference type="ChEBI" id="CHEBI:29105"/>
        <label>2</label>
    </ligand>
</feature>
<keyword evidence="7" id="KW-1185">Reference proteome</keyword>
<feature type="binding site" evidence="4">
    <location>
        <position position="206"/>
    </location>
    <ligand>
        <name>Zn(2+)</name>
        <dbReference type="ChEBI" id="CHEBI:29105"/>
        <label>2</label>
    </ligand>
</feature>
<dbReference type="OrthoDB" id="9795018at2"/>
<evidence type="ECO:0000256" key="1">
    <source>
        <dbReference type="ARBA" id="ARBA00022723"/>
    </source>
</evidence>
<sequence>MNVETVNGPMEAKDLGWTLMHEHIFVKNPELEHNYPSAEWDEEAMHATALAGLHALAERGITTLVDLTVMGLGRNIQRIQAVAAESPLNIVVATGYYTQKDLPAYFHNHGPNLYADIPEPLVDMFVGDIRDGISGTGVKAAMIKVVTDKWGITPDLERVLAAAAEAHQETGTPITTHTNAAERGGLEQQEFFRQHGVDLQHVVIGHCGDSTDLDYLRELMDNGSPIGMDRFGMEIMASDEDRIDTVVRLCELGYADRLTLSHDASFFSVNMEPSVRNRIMPNWNHRNISDRVLPALRERGVSNETIEQIMVHNAARILAGRAS</sequence>
<dbReference type="AlphaFoldDB" id="A0A1I3IPD9"/>
<dbReference type="SUPFAM" id="SSF51556">
    <property type="entry name" value="Metallo-dependent hydrolases"/>
    <property type="match status" value="1"/>
</dbReference>
<protein>
    <submittedName>
        <fullName evidence="6">Phosphotriesterase-related protein</fullName>
    </submittedName>
</protein>
<evidence type="ECO:0000256" key="3">
    <source>
        <dbReference type="PIRSR" id="PIRSR601559-50"/>
    </source>
</evidence>
<dbReference type="RefSeq" id="WP_091113787.1">
    <property type="nucleotide sequence ID" value="NZ_BKAF01000011.1"/>
</dbReference>
<organism evidence="6 7">
    <name type="scientific">Nocardioides psychrotolerans</name>
    <dbReference type="NCBI Taxonomy" id="1005945"/>
    <lineage>
        <taxon>Bacteria</taxon>
        <taxon>Bacillati</taxon>
        <taxon>Actinomycetota</taxon>
        <taxon>Actinomycetes</taxon>
        <taxon>Propionibacteriales</taxon>
        <taxon>Nocardioidaceae</taxon>
        <taxon>Nocardioides</taxon>
    </lineage>
</organism>
<feature type="binding site" evidence="4">
    <location>
        <position position="23"/>
    </location>
    <ligand>
        <name>Zn(2+)</name>
        <dbReference type="ChEBI" id="CHEBI:29105"/>
        <label>1</label>
    </ligand>
</feature>
<reference evidence="6 7" key="1">
    <citation type="submission" date="2016-10" db="EMBL/GenBank/DDBJ databases">
        <authorList>
            <person name="de Groot N.N."/>
        </authorList>
    </citation>
    <scope>NUCLEOTIDE SEQUENCE [LARGE SCALE GENOMIC DNA]</scope>
    <source>
        <strain evidence="6 7">CGMCC 1.11156</strain>
    </source>
</reference>
<gene>
    <name evidence="6" type="ORF">SAMN05216561_10997</name>
</gene>
<evidence type="ECO:0000256" key="2">
    <source>
        <dbReference type="ARBA" id="ARBA00022801"/>
    </source>
</evidence>
<feature type="modified residue" description="N6-carboxylysine" evidence="3 5">
    <location>
        <position position="144"/>
    </location>
</feature>
<dbReference type="PANTHER" id="PTHR10819:SF3">
    <property type="entry name" value="PHOSPHOTRIESTERASE-RELATED PROTEIN"/>
    <property type="match status" value="1"/>
</dbReference>
<keyword evidence="1 4" id="KW-0479">Metal-binding</keyword>
<comment type="cofactor">
    <cofactor evidence="4">
        <name>a divalent metal cation</name>
        <dbReference type="ChEBI" id="CHEBI:60240"/>
    </cofactor>
    <text evidence="4">Binds 2 divalent metal cations per subunit.</text>
</comment>
<dbReference type="InterPro" id="IPR001559">
    <property type="entry name" value="Phosphotriesterase"/>
</dbReference>
<name>A0A1I3IPD9_9ACTN</name>
<accession>A0A1I3IPD9</accession>
<dbReference type="PROSITE" id="PS51347">
    <property type="entry name" value="PHOSPHOTRIESTERASE_2"/>
    <property type="match status" value="1"/>
</dbReference>
<comment type="similarity">
    <text evidence="5">Belongs to the metallo-dependent hydrolases superfamily. Phosphotriesterase family.</text>
</comment>
<dbReference type="PROSITE" id="PS01322">
    <property type="entry name" value="PHOSPHOTRIESTERASE_1"/>
    <property type="match status" value="1"/>
</dbReference>
<dbReference type="PIRSF" id="PIRSF016839">
    <property type="entry name" value="PhP"/>
    <property type="match status" value="1"/>
</dbReference>
<dbReference type="GO" id="GO:0008270">
    <property type="term" value="F:zinc ion binding"/>
    <property type="evidence" value="ECO:0007669"/>
    <property type="project" value="InterPro"/>
</dbReference>
<dbReference type="InterPro" id="IPR032466">
    <property type="entry name" value="Metal_Hydrolase"/>
</dbReference>
<dbReference type="STRING" id="1005945.SAMN05216561_10997"/>
<dbReference type="GO" id="GO:0016788">
    <property type="term" value="F:hydrolase activity, acting on ester bonds"/>
    <property type="evidence" value="ECO:0007669"/>
    <property type="project" value="InterPro"/>
</dbReference>
<evidence type="ECO:0000313" key="6">
    <source>
        <dbReference type="EMBL" id="SFI49740.1"/>
    </source>
</evidence>
<evidence type="ECO:0000256" key="4">
    <source>
        <dbReference type="PIRSR" id="PIRSR601559-51"/>
    </source>
</evidence>
<feature type="binding site" evidence="4">
    <location>
        <position position="263"/>
    </location>
    <ligand>
        <name>Zn(2+)</name>
        <dbReference type="ChEBI" id="CHEBI:29105"/>
        <label>1</label>
    </ligand>
</feature>
<feature type="binding site" description="via carbamate group" evidence="4">
    <location>
        <position position="144"/>
    </location>
    <ligand>
        <name>Zn(2+)</name>
        <dbReference type="ChEBI" id="CHEBI:29105"/>
        <label>1</label>
    </ligand>
</feature>
<evidence type="ECO:0000313" key="7">
    <source>
        <dbReference type="Proteomes" id="UP000198649"/>
    </source>
</evidence>
<proteinExistence type="inferred from homology"/>
<dbReference type="Gene3D" id="3.20.20.140">
    <property type="entry name" value="Metal-dependent hydrolases"/>
    <property type="match status" value="1"/>
</dbReference>
<feature type="binding site" evidence="4">
    <location>
        <position position="21"/>
    </location>
    <ligand>
        <name>Zn(2+)</name>
        <dbReference type="ChEBI" id="CHEBI:29105"/>
        <label>1</label>
    </ligand>
</feature>
<dbReference type="Pfam" id="PF02126">
    <property type="entry name" value="PTE"/>
    <property type="match status" value="1"/>
</dbReference>
<dbReference type="Proteomes" id="UP000198649">
    <property type="component" value="Unassembled WGS sequence"/>
</dbReference>